<comment type="caution">
    <text evidence="1">The sequence shown here is derived from an EMBL/GenBank/DDBJ whole genome shotgun (WGS) entry which is preliminary data.</text>
</comment>
<dbReference type="EMBL" id="JABWDY010028705">
    <property type="protein sequence ID" value="KAF5186906.1"/>
    <property type="molecule type" value="Genomic_DNA"/>
</dbReference>
<keyword evidence="2" id="KW-1185">Reference proteome</keyword>
<proteinExistence type="predicted"/>
<protein>
    <submittedName>
        <fullName evidence="1">Uncharacterized protein</fullName>
    </submittedName>
</protein>
<name>A0A7J6VP71_THATH</name>
<gene>
    <name evidence="1" type="ORF">FRX31_023503</name>
</gene>
<evidence type="ECO:0000313" key="2">
    <source>
        <dbReference type="Proteomes" id="UP000554482"/>
    </source>
</evidence>
<dbReference type="AlphaFoldDB" id="A0A7J6VP71"/>
<organism evidence="1 2">
    <name type="scientific">Thalictrum thalictroides</name>
    <name type="common">Rue-anemone</name>
    <name type="synonym">Anemone thalictroides</name>
    <dbReference type="NCBI Taxonomy" id="46969"/>
    <lineage>
        <taxon>Eukaryota</taxon>
        <taxon>Viridiplantae</taxon>
        <taxon>Streptophyta</taxon>
        <taxon>Embryophyta</taxon>
        <taxon>Tracheophyta</taxon>
        <taxon>Spermatophyta</taxon>
        <taxon>Magnoliopsida</taxon>
        <taxon>Ranunculales</taxon>
        <taxon>Ranunculaceae</taxon>
        <taxon>Thalictroideae</taxon>
        <taxon>Thalictrum</taxon>
    </lineage>
</organism>
<dbReference type="Proteomes" id="UP000554482">
    <property type="component" value="Unassembled WGS sequence"/>
</dbReference>
<evidence type="ECO:0000313" key="1">
    <source>
        <dbReference type="EMBL" id="KAF5186906.1"/>
    </source>
</evidence>
<reference evidence="1 2" key="1">
    <citation type="submission" date="2020-06" db="EMBL/GenBank/DDBJ databases">
        <title>Transcriptomic and genomic resources for Thalictrum thalictroides and T. hernandezii: Facilitating candidate gene discovery in an emerging model plant lineage.</title>
        <authorList>
            <person name="Arias T."/>
            <person name="Riano-Pachon D.M."/>
            <person name="Di Stilio V.S."/>
        </authorList>
    </citation>
    <scope>NUCLEOTIDE SEQUENCE [LARGE SCALE GENOMIC DNA]</scope>
    <source>
        <strain evidence="2">cv. WT478/WT964</strain>
        <tissue evidence="1">Leaves</tissue>
    </source>
</reference>
<accession>A0A7J6VP71</accession>
<sequence length="59" mass="7062">MLLVREFGENEEESKFIDYCTEPDWEPQSEPKDMTKDEMEKRISAADERKRNGNAFFKD</sequence>